<dbReference type="EMBL" id="JBHSGQ010000001">
    <property type="protein sequence ID" value="MFC4724221.1"/>
    <property type="molecule type" value="Genomic_DNA"/>
</dbReference>
<evidence type="ECO:0000313" key="2">
    <source>
        <dbReference type="EMBL" id="MFC4724221.1"/>
    </source>
</evidence>
<proteinExistence type="predicted"/>
<evidence type="ECO:0000313" key="3">
    <source>
        <dbReference type="Proteomes" id="UP001596024"/>
    </source>
</evidence>
<protein>
    <recommendedName>
        <fullName evidence="1">N-acetyltransferase domain-containing protein</fullName>
    </recommendedName>
</protein>
<evidence type="ECO:0000259" key="1">
    <source>
        <dbReference type="PROSITE" id="PS51186"/>
    </source>
</evidence>
<organism evidence="2 3">
    <name type="scientific">Glycocaulis abyssi</name>
    <dbReference type="NCBI Taxonomy" id="1433403"/>
    <lineage>
        <taxon>Bacteria</taxon>
        <taxon>Pseudomonadati</taxon>
        <taxon>Pseudomonadota</taxon>
        <taxon>Alphaproteobacteria</taxon>
        <taxon>Maricaulales</taxon>
        <taxon>Maricaulaceae</taxon>
        <taxon>Glycocaulis</taxon>
    </lineage>
</organism>
<comment type="caution">
    <text evidence="2">The sequence shown here is derived from an EMBL/GenBank/DDBJ whole genome shotgun (WGS) entry which is preliminary data.</text>
</comment>
<dbReference type="SUPFAM" id="SSF55729">
    <property type="entry name" value="Acyl-CoA N-acyltransferases (Nat)"/>
    <property type="match status" value="1"/>
</dbReference>
<dbReference type="InterPro" id="IPR016181">
    <property type="entry name" value="Acyl_CoA_acyltransferase"/>
</dbReference>
<sequence length="357" mass="38763">MAAVTIRQVHEADLPAIVPLVDSCGFPARSLEGWRWVLFGNPQQGDIAPGWVAESGGRVSGFLGNFVNRYRCGTESYVIATGHTVVTDRAQTGRLAGLKLIRHGLAQPDVDAFVTLNNNALSAPLLARVGAKAWLGQRGREWAEWVFRPDRIVLAALPGRENTERFDCGAGFAFDISGRRGDAVFEPLDTVSDEELAALAPAGHMSREISQVSLRYRAADPDRRGGMEYVVARLEGRALAVAALLLTKAAPGRLDHAEVVDWAASPCADGVRAQSALLRHLVSVSRRAGASRMRLHFPAHLPEGVLKGVRPHLRRVHSHDPCHTKTRHAGLTSWRPGPGDADYFFAFRIPPALYCGA</sequence>
<gene>
    <name evidence="2" type="ORF">ACFPB0_02860</name>
</gene>
<feature type="domain" description="N-acetyltransferase" evidence="1">
    <location>
        <begin position="4"/>
        <end position="160"/>
    </location>
</feature>
<dbReference type="Proteomes" id="UP001596024">
    <property type="component" value="Unassembled WGS sequence"/>
</dbReference>
<dbReference type="Gene3D" id="3.40.630.30">
    <property type="match status" value="1"/>
</dbReference>
<dbReference type="RefSeq" id="WP_371394902.1">
    <property type="nucleotide sequence ID" value="NZ_CP163421.1"/>
</dbReference>
<name>A0ABV9N8P6_9PROT</name>
<dbReference type="PROSITE" id="PS51186">
    <property type="entry name" value="GNAT"/>
    <property type="match status" value="1"/>
</dbReference>
<keyword evidence="3" id="KW-1185">Reference proteome</keyword>
<reference evidence="3" key="1">
    <citation type="journal article" date="2019" name="Int. J. Syst. Evol. Microbiol.">
        <title>The Global Catalogue of Microorganisms (GCM) 10K type strain sequencing project: providing services to taxonomists for standard genome sequencing and annotation.</title>
        <authorList>
            <consortium name="The Broad Institute Genomics Platform"/>
            <consortium name="The Broad Institute Genome Sequencing Center for Infectious Disease"/>
            <person name="Wu L."/>
            <person name="Ma J."/>
        </authorList>
    </citation>
    <scope>NUCLEOTIDE SEQUENCE [LARGE SCALE GENOMIC DNA]</scope>
    <source>
        <strain evidence="3">CCUG 62981</strain>
    </source>
</reference>
<accession>A0ABV9N8P6</accession>
<dbReference type="InterPro" id="IPR000182">
    <property type="entry name" value="GNAT_dom"/>
</dbReference>